<dbReference type="Proteomes" id="UP000235122">
    <property type="component" value="Unassembled WGS sequence"/>
</dbReference>
<accession>A0A2I1IQA1</accession>
<proteinExistence type="predicted"/>
<organism evidence="2 3">
    <name type="scientific">Winkia neuii</name>
    <dbReference type="NCBI Taxonomy" id="33007"/>
    <lineage>
        <taxon>Bacteria</taxon>
        <taxon>Bacillati</taxon>
        <taxon>Actinomycetota</taxon>
        <taxon>Actinomycetes</taxon>
        <taxon>Actinomycetales</taxon>
        <taxon>Actinomycetaceae</taxon>
        <taxon>Winkia</taxon>
    </lineage>
</organism>
<keyword evidence="3" id="KW-1185">Reference proteome</keyword>
<name>A0A2I1IQA1_9ACTO</name>
<keyword evidence="1" id="KW-0472">Membrane</keyword>
<sequence>MRIMLLEGTRGILGVLSIPLLFPLPLLAAVYVTRWVLGEDGALVSPLWASYLVCVFLFILLLIVGGAIEAGTKKLYSRKWTGLTVSFVIEILIAAAILRLVVAPLLAAAIAGLLGVSLEFAIFRGLAPLWKHLEAEADKHSATKS</sequence>
<dbReference type="STRING" id="33007.HMPREF3198_00952"/>
<dbReference type="GeneID" id="35866265"/>
<feature type="transmembrane region" description="Helical" evidence="1">
    <location>
        <begin position="104"/>
        <end position="123"/>
    </location>
</feature>
<feature type="transmembrane region" description="Helical" evidence="1">
    <location>
        <begin position="80"/>
        <end position="98"/>
    </location>
</feature>
<protein>
    <submittedName>
        <fullName evidence="2">Uncharacterized protein</fullName>
    </submittedName>
</protein>
<evidence type="ECO:0000313" key="3">
    <source>
        <dbReference type="Proteomes" id="UP000235122"/>
    </source>
</evidence>
<feature type="transmembrane region" description="Helical" evidence="1">
    <location>
        <begin position="48"/>
        <end position="68"/>
    </location>
</feature>
<gene>
    <name evidence="2" type="ORF">CYJ19_01550</name>
</gene>
<dbReference type="EMBL" id="PKKO01000001">
    <property type="protein sequence ID" value="PKY73300.1"/>
    <property type="molecule type" value="Genomic_DNA"/>
</dbReference>
<keyword evidence="1" id="KW-0812">Transmembrane</keyword>
<evidence type="ECO:0000256" key="1">
    <source>
        <dbReference type="SAM" id="Phobius"/>
    </source>
</evidence>
<dbReference type="RefSeq" id="WP_024330663.1">
    <property type="nucleotide sequence ID" value="NZ_CP118948.1"/>
</dbReference>
<dbReference type="AlphaFoldDB" id="A0A2I1IQA1"/>
<comment type="caution">
    <text evidence="2">The sequence shown here is derived from an EMBL/GenBank/DDBJ whole genome shotgun (WGS) entry which is preliminary data.</text>
</comment>
<reference evidence="2 3" key="1">
    <citation type="submission" date="2017-12" db="EMBL/GenBank/DDBJ databases">
        <title>Phylogenetic diversity of female urinary microbiome.</title>
        <authorList>
            <person name="Thomas-White K."/>
            <person name="Wolfe A.J."/>
        </authorList>
    </citation>
    <scope>NUCLEOTIDE SEQUENCE [LARGE SCALE GENOMIC DNA]</scope>
    <source>
        <strain evidence="2 3">UMB0402</strain>
    </source>
</reference>
<evidence type="ECO:0000313" key="2">
    <source>
        <dbReference type="EMBL" id="PKY73300.1"/>
    </source>
</evidence>
<feature type="transmembrane region" description="Helical" evidence="1">
    <location>
        <begin position="12"/>
        <end position="36"/>
    </location>
</feature>
<keyword evidence="1" id="KW-1133">Transmembrane helix</keyword>